<evidence type="ECO:0000313" key="11">
    <source>
        <dbReference type="WBParaSite" id="PSAMB.scaffold10296size4186.g33220.t2"/>
    </source>
</evidence>
<evidence type="ECO:0000256" key="3">
    <source>
        <dbReference type="ARBA" id="ARBA00022692"/>
    </source>
</evidence>
<evidence type="ECO:0000313" key="10">
    <source>
        <dbReference type="Proteomes" id="UP000887566"/>
    </source>
</evidence>
<evidence type="ECO:0000256" key="6">
    <source>
        <dbReference type="RuleBase" id="RU003346"/>
    </source>
</evidence>
<evidence type="ECO:0000256" key="5">
    <source>
        <dbReference type="ARBA" id="ARBA00023136"/>
    </source>
</evidence>
<dbReference type="InterPro" id="IPR020846">
    <property type="entry name" value="MFS_dom"/>
</dbReference>
<feature type="transmembrane region" description="Helical" evidence="8">
    <location>
        <begin position="205"/>
        <end position="226"/>
    </location>
</feature>
<keyword evidence="4 8" id="KW-1133">Transmembrane helix</keyword>
<evidence type="ECO:0000256" key="2">
    <source>
        <dbReference type="ARBA" id="ARBA00022448"/>
    </source>
</evidence>
<evidence type="ECO:0000259" key="9">
    <source>
        <dbReference type="PROSITE" id="PS50850"/>
    </source>
</evidence>
<keyword evidence="5 8" id="KW-0472">Membrane</keyword>
<dbReference type="NCBIfam" id="TIGR00879">
    <property type="entry name" value="SP"/>
    <property type="match status" value="1"/>
</dbReference>
<dbReference type="InterPro" id="IPR005828">
    <property type="entry name" value="MFS_sugar_transport-like"/>
</dbReference>
<name>A0A914UIE0_9BILA</name>
<dbReference type="PRINTS" id="PR00171">
    <property type="entry name" value="SUGRTRNSPORT"/>
</dbReference>
<evidence type="ECO:0000256" key="4">
    <source>
        <dbReference type="ARBA" id="ARBA00022989"/>
    </source>
</evidence>
<dbReference type="PROSITE" id="PS50850">
    <property type="entry name" value="MFS"/>
    <property type="match status" value="1"/>
</dbReference>
<dbReference type="InterPro" id="IPR005829">
    <property type="entry name" value="Sugar_transporter_CS"/>
</dbReference>
<comment type="subcellular location">
    <subcellularLocation>
        <location evidence="1">Membrane</location>
        <topology evidence="1">Multi-pass membrane protein</topology>
    </subcellularLocation>
</comment>
<feature type="coiled-coil region" evidence="7">
    <location>
        <begin position="92"/>
        <end position="119"/>
    </location>
</feature>
<feature type="transmembrane region" description="Helical" evidence="8">
    <location>
        <begin position="313"/>
        <end position="333"/>
    </location>
</feature>
<feature type="transmembrane region" description="Helical" evidence="8">
    <location>
        <begin position="278"/>
        <end position="301"/>
    </location>
</feature>
<organism evidence="10 11">
    <name type="scientific">Plectus sambesii</name>
    <dbReference type="NCBI Taxonomy" id="2011161"/>
    <lineage>
        <taxon>Eukaryota</taxon>
        <taxon>Metazoa</taxon>
        <taxon>Ecdysozoa</taxon>
        <taxon>Nematoda</taxon>
        <taxon>Chromadorea</taxon>
        <taxon>Plectida</taxon>
        <taxon>Plectina</taxon>
        <taxon>Plectoidea</taxon>
        <taxon>Plectidae</taxon>
        <taxon>Plectus</taxon>
    </lineage>
</organism>
<comment type="similarity">
    <text evidence="6">Belongs to the major facilitator superfamily. Sugar transporter (TC 2.A.1.1) family.</text>
</comment>
<feature type="transmembrane region" description="Helical" evidence="8">
    <location>
        <begin position="40"/>
        <end position="57"/>
    </location>
</feature>
<keyword evidence="7" id="KW-0175">Coiled coil</keyword>
<keyword evidence="10" id="KW-1185">Reference proteome</keyword>
<dbReference type="InterPro" id="IPR045263">
    <property type="entry name" value="GLUT"/>
</dbReference>
<dbReference type="GO" id="GO:0015149">
    <property type="term" value="F:hexose transmembrane transporter activity"/>
    <property type="evidence" value="ECO:0007669"/>
    <property type="project" value="TreeGrafter"/>
</dbReference>
<dbReference type="PANTHER" id="PTHR23503">
    <property type="entry name" value="SOLUTE CARRIER FAMILY 2"/>
    <property type="match status" value="1"/>
</dbReference>
<proteinExistence type="inferred from homology"/>
<feature type="transmembrane region" description="Helical" evidence="8">
    <location>
        <begin position="238"/>
        <end position="258"/>
    </location>
</feature>
<keyword evidence="2 6" id="KW-0813">Transport</keyword>
<feature type="domain" description="Major facilitator superfamily (MFS) profile" evidence="9">
    <location>
        <begin position="1"/>
        <end position="366"/>
    </location>
</feature>
<reference evidence="11" key="1">
    <citation type="submission" date="2022-11" db="UniProtKB">
        <authorList>
            <consortium name="WormBaseParasite"/>
        </authorList>
    </citation>
    <scope>IDENTIFICATION</scope>
</reference>
<dbReference type="Proteomes" id="UP000887566">
    <property type="component" value="Unplaced"/>
</dbReference>
<dbReference type="GO" id="GO:0016020">
    <property type="term" value="C:membrane"/>
    <property type="evidence" value="ECO:0007669"/>
    <property type="project" value="UniProtKB-SubCell"/>
</dbReference>
<dbReference type="Gene3D" id="1.20.1250.20">
    <property type="entry name" value="MFS general substrate transporter like domains"/>
    <property type="match status" value="1"/>
</dbReference>
<dbReference type="WBParaSite" id="PSAMB.scaffold10296size4186.g33220.t2">
    <property type="protein sequence ID" value="PSAMB.scaffold10296size4186.g33220.t2"/>
    <property type="gene ID" value="PSAMB.scaffold10296size4186.g33220"/>
</dbReference>
<evidence type="ECO:0000256" key="7">
    <source>
        <dbReference type="SAM" id="Coils"/>
    </source>
</evidence>
<keyword evidence="3 8" id="KW-0812">Transmembrane</keyword>
<feature type="transmembrane region" description="Helical" evidence="8">
    <location>
        <begin position="339"/>
        <end position="359"/>
    </location>
</feature>
<dbReference type="PANTHER" id="PTHR23503:SF8">
    <property type="entry name" value="FACILITATED GLUCOSE TRANSPORTER PROTEIN 1"/>
    <property type="match status" value="1"/>
</dbReference>
<accession>A0A914UIE0</accession>
<protein>
    <submittedName>
        <fullName evidence="11">Major facilitator superfamily (MFS) profile domain-containing protein</fullName>
    </submittedName>
</protein>
<evidence type="ECO:0000256" key="1">
    <source>
        <dbReference type="ARBA" id="ARBA00004141"/>
    </source>
</evidence>
<dbReference type="Pfam" id="PF00083">
    <property type="entry name" value="Sugar_tr"/>
    <property type="match status" value="1"/>
</dbReference>
<dbReference type="PROSITE" id="PS00217">
    <property type="entry name" value="SUGAR_TRANSPORT_2"/>
    <property type="match status" value="1"/>
</dbReference>
<dbReference type="SUPFAM" id="SSF103473">
    <property type="entry name" value="MFS general substrate transporter"/>
    <property type="match status" value="1"/>
</dbReference>
<dbReference type="InterPro" id="IPR036259">
    <property type="entry name" value="MFS_trans_sf"/>
</dbReference>
<feature type="transmembrane region" description="Helical" evidence="8">
    <location>
        <begin position="168"/>
        <end position="193"/>
    </location>
</feature>
<evidence type="ECO:0000256" key="8">
    <source>
        <dbReference type="SAM" id="Phobius"/>
    </source>
</evidence>
<dbReference type="AlphaFoldDB" id="A0A914UIE0"/>
<dbReference type="InterPro" id="IPR003663">
    <property type="entry name" value="Sugar/inositol_transpt"/>
</dbReference>
<feature type="transmembrane region" description="Helical" evidence="8">
    <location>
        <begin position="63"/>
        <end position="85"/>
    </location>
</feature>
<sequence>IIGRLIIGFNCGLNSGFVPMYLTEVSPINLRGTLGSVHQLVVTIAILISQIIGLPYLMGNERWWPLILALTALPALFQVVTLPFCPESPKYSLIVKNRVEQAEKDLKKLRGRENVQEELDVMHEEAHAIKSVAKEELDVMHEEAHAIKSVAKVSMSDMFTVPALRWPMTIAIVMMLSQQLSGINAAMFYSTVIFRGAGLTGLAPFYATIGMGAVNVLMTIVSVYLVDHPRFGRRSLHLAGLGGMWLSSILIVVCLSISEMGKTEPTGESKYQWASYMAIFFVLTFVVSFATGPGSIPWFYVSEIFASGSRGNANSIAVMVNWTANFVVSVSFLPLNNAVGQFSFLLFVFFLTLCWLFTFKFVPETKGRTVEEIVQSFEERARKNN</sequence>